<name>A0AAN6GY73_9BASI</name>
<dbReference type="GO" id="GO:0005634">
    <property type="term" value="C:nucleus"/>
    <property type="evidence" value="ECO:0007669"/>
    <property type="project" value="TreeGrafter"/>
</dbReference>
<evidence type="ECO:0000313" key="4">
    <source>
        <dbReference type="EMBL" id="KAK0557741.1"/>
    </source>
</evidence>
<feature type="region of interest" description="Disordered" evidence="3">
    <location>
        <begin position="98"/>
        <end position="119"/>
    </location>
</feature>
<comment type="caution">
    <text evidence="4">The sequence shown here is derived from an EMBL/GenBank/DDBJ whole genome shotgun (WGS) entry which is preliminary data.</text>
</comment>
<accession>A0AAN6GY73</accession>
<evidence type="ECO:0008006" key="6">
    <source>
        <dbReference type="Google" id="ProtNLM"/>
    </source>
</evidence>
<keyword evidence="1" id="KW-0489">Methyltransferase</keyword>
<evidence type="ECO:0000256" key="1">
    <source>
        <dbReference type="ARBA" id="ARBA00022603"/>
    </source>
</evidence>
<sequence length="500" mass="55390">MHERSPYAKSPPDFAQLAKDYPALAKHVIPNSSRSSTIDFQDADAVRTLAEALLWTDFKIAASFADDRLCPTIPNRLNYVLWLQDVLSETRRILAQVKPLGPADPPGSVGEDERPRKKARLGPIQKAKLRGLDIGTGASAIYPLLFCATDSDVEMIGTDIDPKSLEHAQSIIDDPRNERHRLSSRIKTMLKRLSDPFFRNLPSSDTNQGTGRLAFDFTMCNPPFYSSKQDMLDSAKGKAKGASAVCTGTDGEMVFKVENSQGAGGEVGFVKRMMDESFGLEHRSQVLWFTSMLGRLSSVDTLLDHLQQKDRENGKGDRLVSWVVHELIQGTTKRWVLGWSFAGVHLVDEPLAVPRHRRPWTTKRNWLSGAEDIDATLQNVEVVLRSIGDLSYELRQDEITPATVTVQVAVMSVSWTRAARRAKMLPEGRGSPRPTTGAAVLCVDILIDGGSRPTLSGANASKDGKQVPQIDFCWTFGRSQATFDSFCLHVKSKWGARRIQ</sequence>
<dbReference type="PANTHER" id="PTHR13393">
    <property type="entry name" value="SAM-DEPENDENT METHYLTRANSFERASE"/>
    <property type="match status" value="1"/>
</dbReference>
<evidence type="ECO:0000256" key="3">
    <source>
        <dbReference type="SAM" id="MobiDB-lite"/>
    </source>
</evidence>
<evidence type="ECO:0000313" key="5">
    <source>
        <dbReference type="Proteomes" id="UP001176517"/>
    </source>
</evidence>
<dbReference type="InterPro" id="IPR010286">
    <property type="entry name" value="METTL16/RlmF"/>
</dbReference>
<reference evidence="4" key="1">
    <citation type="journal article" date="2023" name="PhytoFront">
        <title>Draft Genome Resources of Seven Strains of Tilletia horrida, Causal Agent of Kernel Smut of Rice.</title>
        <authorList>
            <person name="Khanal S."/>
            <person name="Antony Babu S."/>
            <person name="Zhou X.G."/>
        </authorList>
    </citation>
    <scope>NUCLEOTIDE SEQUENCE</scope>
    <source>
        <strain evidence="4">TX6</strain>
    </source>
</reference>
<gene>
    <name evidence="4" type="ORF">OC846_000308</name>
</gene>
<keyword evidence="2" id="KW-0808">Transferase</keyword>
<organism evidence="4 5">
    <name type="scientific">Tilletia horrida</name>
    <dbReference type="NCBI Taxonomy" id="155126"/>
    <lineage>
        <taxon>Eukaryota</taxon>
        <taxon>Fungi</taxon>
        <taxon>Dikarya</taxon>
        <taxon>Basidiomycota</taxon>
        <taxon>Ustilaginomycotina</taxon>
        <taxon>Exobasidiomycetes</taxon>
        <taxon>Tilletiales</taxon>
        <taxon>Tilletiaceae</taxon>
        <taxon>Tilletia</taxon>
    </lineage>
</organism>
<dbReference type="PANTHER" id="PTHR13393:SF0">
    <property type="entry name" value="RNA N6-ADENOSINE-METHYLTRANSFERASE METTL16"/>
    <property type="match status" value="1"/>
</dbReference>
<dbReference type="GO" id="GO:0008168">
    <property type="term" value="F:methyltransferase activity"/>
    <property type="evidence" value="ECO:0007669"/>
    <property type="project" value="UniProtKB-KW"/>
</dbReference>
<dbReference type="SUPFAM" id="SSF53335">
    <property type="entry name" value="S-adenosyl-L-methionine-dependent methyltransferases"/>
    <property type="match status" value="1"/>
</dbReference>
<keyword evidence="5" id="KW-1185">Reference proteome</keyword>
<dbReference type="EMBL" id="JAPDMZ010000003">
    <property type="protein sequence ID" value="KAK0557741.1"/>
    <property type="molecule type" value="Genomic_DNA"/>
</dbReference>
<dbReference type="InterPro" id="IPR029063">
    <property type="entry name" value="SAM-dependent_MTases_sf"/>
</dbReference>
<dbReference type="GO" id="GO:0070475">
    <property type="term" value="P:rRNA base methylation"/>
    <property type="evidence" value="ECO:0007669"/>
    <property type="project" value="TreeGrafter"/>
</dbReference>
<dbReference type="CDD" id="cd02440">
    <property type="entry name" value="AdoMet_MTases"/>
    <property type="match status" value="1"/>
</dbReference>
<proteinExistence type="predicted"/>
<dbReference type="AlphaFoldDB" id="A0AAN6GY73"/>
<dbReference type="Proteomes" id="UP001176517">
    <property type="component" value="Unassembled WGS sequence"/>
</dbReference>
<protein>
    <recommendedName>
        <fullName evidence="6">U6 small nuclear RNA (adenine-(43)-N(6))-methyltransferase</fullName>
    </recommendedName>
</protein>
<dbReference type="Gene3D" id="3.40.50.150">
    <property type="entry name" value="Vaccinia Virus protein VP39"/>
    <property type="match status" value="1"/>
</dbReference>
<dbReference type="Pfam" id="PF05971">
    <property type="entry name" value="Methyltransf_10"/>
    <property type="match status" value="2"/>
</dbReference>
<evidence type="ECO:0000256" key="2">
    <source>
        <dbReference type="ARBA" id="ARBA00022679"/>
    </source>
</evidence>